<protein>
    <submittedName>
        <fullName evidence="1">Uncharacterized protein</fullName>
    </submittedName>
</protein>
<dbReference type="EMBL" id="QGNW01000742">
    <property type="protein sequence ID" value="RVW63357.1"/>
    <property type="molecule type" value="Genomic_DNA"/>
</dbReference>
<evidence type="ECO:0000313" key="1">
    <source>
        <dbReference type="EMBL" id="RVW63357.1"/>
    </source>
</evidence>
<accession>A0A438FTS0</accession>
<proteinExistence type="predicted"/>
<reference evidence="1 2" key="1">
    <citation type="journal article" date="2018" name="PLoS Genet.">
        <title>Population sequencing reveals clonal diversity and ancestral inbreeding in the grapevine cultivar Chardonnay.</title>
        <authorList>
            <person name="Roach M.J."/>
            <person name="Johnson D.L."/>
            <person name="Bohlmann J."/>
            <person name="van Vuuren H.J."/>
            <person name="Jones S.J."/>
            <person name="Pretorius I.S."/>
            <person name="Schmidt S.A."/>
            <person name="Borneman A.R."/>
        </authorList>
    </citation>
    <scope>NUCLEOTIDE SEQUENCE [LARGE SCALE GENOMIC DNA]</scope>
    <source>
        <strain evidence="2">cv. Chardonnay</strain>
        <tissue evidence="1">Leaf</tissue>
    </source>
</reference>
<comment type="caution">
    <text evidence="1">The sequence shown here is derived from an EMBL/GenBank/DDBJ whole genome shotgun (WGS) entry which is preliminary data.</text>
</comment>
<organism evidence="1 2">
    <name type="scientific">Vitis vinifera</name>
    <name type="common">Grape</name>
    <dbReference type="NCBI Taxonomy" id="29760"/>
    <lineage>
        <taxon>Eukaryota</taxon>
        <taxon>Viridiplantae</taxon>
        <taxon>Streptophyta</taxon>
        <taxon>Embryophyta</taxon>
        <taxon>Tracheophyta</taxon>
        <taxon>Spermatophyta</taxon>
        <taxon>Magnoliopsida</taxon>
        <taxon>eudicotyledons</taxon>
        <taxon>Gunneridae</taxon>
        <taxon>Pentapetalae</taxon>
        <taxon>rosids</taxon>
        <taxon>Vitales</taxon>
        <taxon>Vitaceae</taxon>
        <taxon>Viteae</taxon>
        <taxon>Vitis</taxon>
    </lineage>
</organism>
<name>A0A438FTS0_VITVI</name>
<dbReference type="AlphaFoldDB" id="A0A438FTS0"/>
<evidence type="ECO:0000313" key="2">
    <source>
        <dbReference type="Proteomes" id="UP000288805"/>
    </source>
</evidence>
<sequence length="129" mass="14878">MPERSMEVEGVAPNMMAGEVPTTIVREVLTEGNYEYWKTCVKRYLVVKSRDAFSDQGNQACEARVDFLKRNANPTLYFDEEVDRLDEQPPPAAASTDYYTHEWDAYGENFGQDWVRIRHFGGWVSVYPA</sequence>
<gene>
    <name evidence="1" type="ORF">CK203_060593</name>
</gene>
<dbReference type="Proteomes" id="UP000288805">
    <property type="component" value="Unassembled WGS sequence"/>
</dbReference>